<dbReference type="Proteomes" id="UP000028681">
    <property type="component" value="Chromosome"/>
</dbReference>
<evidence type="ECO:0000313" key="1">
    <source>
        <dbReference type="EMBL" id="AIJ07055.1"/>
    </source>
</evidence>
<name>A0A076LEW1_9GAMM</name>
<protein>
    <submittedName>
        <fullName evidence="1">Transposase</fullName>
    </submittedName>
</protein>
<accession>A0A076LEW1</accession>
<proteinExistence type="predicted"/>
<reference evidence="1 2" key="1">
    <citation type="journal article" date="2012" name="PLoS ONE">
        <title>Edwardsiella comparative phylogenomics reveal the new intra/inter-species taxonomic relationships, virulence evolution and niche adaptation mechanisms.</title>
        <authorList>
            <person name="Yang M."/>
            <person name="Lv Y."/>
            <person name="Xiao J."/>
            <person name="Wu H."/>
            <person name="Zheng H."/>
            <person name="Liu Q."/>
            <person name="Zhang Y."/>
            <person name="Wang Q."/>
        </authorList>
    </citation>
    <scope>NUCLEOTIDE SEQUENCE [LARGE SCALE GENOMIC DNA]</scope>
    <source>
        <strain evidence="2">080813</strain>
    </source>
</reference>
<dbReference type="AlphaFoldDB" id="A0A076LEW1"/>
<dbReference type="EMBL" id="CP006664">
    <property type="protein sequence ID" value="AIJ07055.1"/>
    <property type="molecule type" value="Genomic_DNA"/>
</dbReference>
<sequence length="83" mass="9974">MPLLNTLSGSHRVGPVCHELNIAPSTYYRHCEYCQHPEKRSYRYRSDKLLIPEIQRVYDENYGVYAIRKVWHQLRREDLIVAK</sequence>
<dbReference type="KEGG" id="ete:ETEE_0581"/>
<dbReference type="HOGENOM" id="CLU_027402_21_8_6"/>
<organism evidence="1 2">
    <name type="scientific">Edwardsiella anguillarum ET080813</name>
    <dbReference type="NCBI Taxonomy" id="667120"/>
    <lineage>
        <taxon>Bacteria</taxon>
        <taxon>Pseudomonadati</taxon>
        <taxon>Pseudomonadota</taxon>
        <taxon>Gammaproteobacteria</taxon>
        <taxon>Enterobacterales</taxon>
        <taxon>Hafniaceae</taxon>
        <taxon>Edwardsiella</taxon>
    </lineage>
</organism>
<gene>
    <name evidence="1" type="ORF">ETEE_0581</name>
</gene>
<evidence type="ECO:0000313" key="2">
    <source>
        <dbReference type="Proteomes" id="UP000028681"/>
    </source>
</evidence>